<dbReference type="RefSeq" id="WP_274321689.1">
    <property type="nucleotide sequence ID" value="NZ_CP118158.1"/>
</dbReference>
<dbReference type="InterPro" id="IPR003838">
    <property type="entry name" value="ABC3_permease_C"/>
</dbReference>
<keyword evidence="5 6" id="KW-0472">Membrane</keyword>
<dbReference type="GO" id="GO:0005886">
    <property type="term" value="C:plasma membrane"/>
    <property type="evidence" value="ECO:0007669"/>
    <property type="project" value="UniProtKB-SubCell"/>
</dbReference>
<reference evidence="9 10" key="1">
    <citation type="journal article" date="2019" name="Int. J. Syst. Evol. Microbiol.">
        <title>The Global Catalogue of Microorganisms (GCM) 10K type strain sequencing project: providing services to taxonomists for standard genome sequencing and annotation.</title>
        <authorList>
            <consortium name="The Broad Institute Genomics Platform"/>
            <consortium name="The Broad Institute Genome Sequencing Center for Infectious Disease"/>
            <person name="Wu L."/>
            <person name="Ma J."/>
        </authorList>
    </citation>
    <scope>NUCLEOTIDE SEQUENCE [LARGE SCALE GENOMIC DNA]</scope>
    <source>
        <strain evidence="9 10">XZYJT29</strain>
    </source>
</reference>
<sequence length="409" mass="43099">MRAPSRFRALVGIALAHLRHERVRTVITICGVAMAVLAAVLLASVGLGVIDTGQQKFAESQQDLWITGGPIELQPGTVGGFQNSVVDSHQLSREITGRDDVVTAAPMIFQSVYAGRNASELQTIVGVGAPDSGKLISLSAGRLFSSYDVHYANGSYDGPMTREAIIDSRTAELLDVGVNDTIHLGGTVATARQQEFTVVGISPTYSQFVGAPTVVLQPSELQEITGTTASDRASFVLVRATEGTNVTRLESELSETYPQYTIRTNQEQLRSILERQAVVLASGGSLLVLAVIAGVLLVMNIQLSFVFRLRESFAAITALGFSRRSLTTVVFLYTLCVGVLGGLLGSGLAVLGVRIVNAITEALTGFEDVASLSPRLVGGGLVLAVVVSGIGGVAASLYLARLNPLDSLR</sequence>
<evidence type="ECO:0000256" key="1">
    <source>
        <dbReference type="ARBA" id="ARBA00004651"/>
    </source>
</evidence>
<feature type="transmembrane region" description="Helical" evidence="6">
    <location>
        <begin position="376"/>
        <end position="400"/>
    </location>
</feature>
<feature type="transmembrane region" description="Helical" evidence="6">
    <location>
        <begin position="286"/>
        <end position="309"/>
    </location>
</feature>
<comment type="subcellular location">
    <subcellularLocation>
        <location evidence="1">Cell membrane</location>
        <topology evidence="1">Multi-pass membrane protein</topology>
    </subcellularLocation>
</comment>
<evidence type="ECO:0000256" key="6">
    <source>
        <dbReference type="SAM" id="Phobius"/>
    </source>
</evidence>
<evidence type="ECO:0000256" key="4">
    <source>
        <dbReference type="ARBA" id="ARBA00022989"/>
    </source>
</evidence>
<dbReference type="Pfam" id="PF12704">
    <property type="entry name" value="MacB_PCD"/>
    <property type="match status" value="1"/>
</dbReference>
<dbReference type="EMBL" id="JBHTAS010000001">
    <property type="protein sequence ID" value="MFC7140592.1"/>
    <property type="molecule type" value="Genomic_DNA"/>
</dbReference>
<evidence type="ECO:0000259" key="7">
    <source>
        <dbReference type="Pfam" id="PF02687"/>
    </source>
</evidence>
<evidence type="ECO:0000313" key="10">
    <source>
        <dbReference type="Proteomes" id="UP001596432"/>
    </source>
</evidence>
<protein>
    <submittedName>
        <fullName evidence="9">ABC transporter permease</fullName>
    </submittedName>
</protein>
<accession>A0ABD5XZM1</accession>
<evidence type="ECO:0000259" key="8">
    <source>
        <dbReference type="Pfam" id="PF12704"/>
    </source>
</evidence>
<dbReference type="InterPro" id="IPR050250">
    <property type="entry name" value="Macrolide_Exporter_MacB"/>
</dbReference>
<keyword evidence="3 6" id="KW-0812">Transmembrane</keyword>
<dbReference type="Pfam" id="PF02687">
    <property type="entry name" value="FtsX"/>
    <property type="match status" value="1"/>
</dbReference>
<feature type="domain" description="ABC3 transporter permease C-terminal" evidence="7">
    <location>
        <begin position="285"/>
        <end position="404"/>
    </location>
</feature>
<name>A0ABD5XZM1_9EURY</name>
<comment type="caution">
    <text evidence="9">The sequence shown here is derived from an EMBL/GenBank/DDBJ whole genome shotgun (WGS) entry which is preliminary data.</text>
</comment>
<gene>
    <name evidence="9" type="ORF">ACFQMA_12240</name>
</gene>
<dbReference type="PANTHER" id="PTHR30572:SF15">
    <property type="entry name" value="ABC TRANSPORTER PERMEASE"/>
    <property type="match status" value="1"/>
</dbReference>
<evidence type="ECO:0000256" key="3">
    <source>
        <dbReference type="ARBA" id="ARBA00022692"/>
    </source>
</evidence>
<evidence type="ECO:0000256" key="2">
    <source>
        <dbReference type="ARBA" id="ARBA00022475"/>
    </source>
</evidence>
<dbReference type="AlphaFoldDB" id="A0ABD5XZM1"/>
<organism evidence="9 10">
    <name type="scientific">Halosimplex aquaticum</name>
    <dbReference type="NCBI Taxonomy" id="3026162"/>
    <lineage>
        <taxon>Archaea</taxon>
        <taxon>Methanobacteriati</taxon>
        <taxon>Methanobacteriota</taxon>
        <taxon>Stenosarchaea group</taxon>
        <taxon>Halobacteria</taxon>
        <taxon>Halobacteriales</taxon>
        <taxon>Haloarculaceae</taxon>
        <taxon>Halosimplex</taxon>
    </lineage>
</organism>
<feature type="transmembrane region" description="Helical" evidence="6">
    <location>
        <begin position="330"/>
        <end position="356"/>
    </location>
</feature>
<evidence type="ECO:0000256" key="5">
    <source>
        <dbReference type="ARBA" id="ARBA00023136"/>
    </source>
</evidence>
<feature type="transmembrane region" description="Helical" evidence="6">
    <location>
        <begin position="26"/>
        <end position="50"/>
    </location>
</feature>
<dbReference type="PANTHER" id="PTHR30572">
    <property type="entry name" value="MEMBRANE COMPONENT OF TRANSPORTER-RELATED"/>
    <property type="match status" value="1"/>
</dbReference>
<keyword evidence="4 6" id="KW-1133">Transmembrane helix</keyword>
<dbReference type="Proteomes" id="UP001596432">
    <property type="component" value="Unassembled WGS sequence"/>
</dbReference>
<dbReference type="InterPro" id="IPR025857">
    <property type="entry name" value="MacB_PCD"/>
</dbReference>
<keyword evidence="10" id="KW-1185">Reference proteome</keyword>
<proteinExistence type="predicted"/>
<keyword evidence="2" id="KW-1003">Cell membrane</keyword>
<dbReference type="GeneID" id="78820888"/>
<feature type="domain" description="MacB-like periplasmic core" evidence="8">
    <location>
        <begin position="25"/>
        <end position="254"/>
    </location>
</feature>
<evidence type="ECO:0000313" key="9">
    <source>
        <dbReference type="EMBL" id="MFC7140592.1"/>
    </source>
</evidence>